<dbReference type="InterPro" id="IPR023346">
    <property type="entry name" value="Lysozyme-like_dom_sf"/>
</dbReference>
<dbReference type="EMBL" id="BAAAOR010000033">
    <property type="protein sequence ID" value="GAA1537849.1"/>
    <property type="molecule type" value="Genomic_DNA"/>
</dbReference>
<organism evidence="2 3">
    <name type="scientific">Nocardioides humi</name>
    <dbReference type="NCBI Taxonomy" id="449461"/>
    <lineage>
        <taxon>Bacteria</taxon>
        <taxon>Bacillati</taxon>
        <taxon>Actinomycetota</taxon>
        <taxon>Actinomycetes</taxon>
        <taxon>Propionibacteriales</taxon>
        <taxon>Nocardioidaceae</taxon>
        <taxon>Nocardioides</taxon>
    </lineage>
</organism>
<dbReference type="PANTHER" id="PTHR30163:SF8">
    <property type="entry name" value="LYTIC MUREIN TRANSGLYCOSYLASE"/>
    <property type="match status" value="1"/>
</dbReference>
<dbReference type="SUPFAM" id="SSF53955">
    <property type="entry name" value="Lysozyme-like"/>
    <property type="match status" value="1"/>
</dbReference>
<dbReference type="Proteomes" id="UP001500842">
    <property type="component" value="Unassembled WGS sequence"/>
</dbReference>
<feature type="compositionally biased region" description="Acidic residues" evidence="1">
    <location>
        <begin position="238"/>
        <end position="255"/>
    </location>
</feature>
<reference evidence="2 3" key="1">
    <citation type="journal article" date="2019" name="Int. J. Syst. Evol. Microbiol.">
        <title>The Global Catalogue of Microorganisms (GCM) 10K type strain sequencing project: providing services to taxonomists for standard genome sequencing and annotation.</title>
        <authorList>
            <consortium name="The Broad Institute Genomics Platform"/>
            <consortium name="The Broad Institute Genome Sequencing Center for Infectious Disease"/>
            <person name="Wu L."/>
            <person name="Ma J."/>
        </authorList>
    </citation>
    <scope>NUCLEOTIDE SEQUENCE [LARGE SCALE GENOMIC DNA]</scope>
    <source>
        <strain evidence="2 3">JCM 14942</strain>
    </source>
</reference>
<evidence type="ECO:0000313" key="2">
    <source>
        <dbReference type="EMBL" id="GAA1537849.1"/>
    </source>
</evidence>
<keyword evidence="3" id="KW-1185">Reference proteome</keyword>
<evidence type="ECO:0000313" key="3">
    <source>
        <dbReference type="Proteomes" id="UP001500842"/>
    </source>
</evidence>
<comment type="caution">
    <text evidence="2">The sequence shown here is derived from an EMBL/GenBank/DDBJ whole genome shotgun (WGS) entry which is preliminary data.</text>
</comment>
<name>A0ABN2BEP8_9ACTN</name>
<proteinExistence type="predicted"/>
<feature type="region of interest" description="Disordered" evidence="1">
    <location>
        <begin position="63"/>
        <end position="96"/>
    </location>
</feature>
<sequence length="276" mass="28802">MGLAVAVRGTLARDRYDDRLVDAPAEAVAAYQRAATVINAAAPCNLDWLVLAAVGRLASNHGRGAPVGRPLNGRAGRDRVSDTDAGRLDGDPRWDAPVGPMGLLPETWARVAVDADGDAVRDVRDLDDAALGVAVLLCSDGEDLSRRPALRRALHLYDATPGLARTVLRLVAEYGAEPVGVPGTAPVVVPVVPVDLPELCDCPDDIATLARPHDIAVLEALVRAPVRQEQPAPAAAPADEEPEEPEEPEETEEPEGGAAGEPAGDPKPDPETVPTA</sequence>
<dbReference type="InterPro" id="IPR043426">
    <property type="entry name" value="MltB-like"/>
</dbReference>
<feature type="compositionally biased region" description="Basic and acidic residues" evidence="1">
    <location>
        <begin position="75"/>
        <end position="94"/>
    </location>
</feature>
<protein>
    <submittedName>
        <fullName evidence="2">Uncharacterized protein</fullName>
    </submittedName>
</protein>
<accession>A0ABN2BEP8</accession>
<dbReference type="PANTHER" id="PTHR30163">
    <property type="entry name" value="MEMBRANE-BOUND LYTIC MUREIN TRANSGLYCOSYLASE B"/>
    <property type="match status" value="1"/>
</dbReference>
<gene>
    <name evidence="2" type="ORF">GCM10009788_45510</name>
</gene>
<feature type="region of interest" description="Disordered" evidence="1">
    <location>
        <begin position="227"/>
        <end position="276"/>
    </location>
</feature>
<evidence type="ECO:0000256" key="1">
    <source>
        <dbReference type="SAM" id="MobiDB-lite"/>
    </source>
</evidence>